<dbReference type="GO" id="GO:0070042">
    <property type="term" value="F:rRNA (uridine-N3-)-methyltransferase activity"/>
    <property type="evidence" value="ECO:0007669"/>
    <property type="project" value="InterPro"/>
</dbReference>
<dbReference type="AlphaFoldDB" id="A0AA88UMM2"/>
<feature type="domain" description="25S rRNA (uridine-N(3))-methyltransferase BMT5-like" evidence="1">
    <location>
        <begin position="180"/>
        <end position="249"/>
    </location>
</feature>
<sequence>MAKDKKVQHRTQREGREEKWVSHYSSSHQILLVGEGDFSFSLSLALSFGSASNIVATSLDSYGTTLPLSLSVLMHRNLVHGFFRNASGMLQANGEIHVSHKTTAPFSQWNIQELAVWNSLFFIECLSFKAEDYPGYKHKRGSGVRCDEPFPLGKCSTFKFILSSTANEMFRAILNIVISNLKMHRNLVHGFFRNASGMLQANGEIHVSHKTTAPFSQWNIQELAVWNSLFFIECLSFKAEDYPGYKHKRGSGVRCDEPFPLGKCSTFKFILSSAANEMIRAKQNLILPKYSHQQPQVIPIHIPQHPSTFVLRQQQPDLCVFTHPPGIPVHIPQDPSTLVLSQQQPDLHVVTHPPIQYANSLMFDWQPSIPYGFRYPPGFAGSPPPASMSILDEYLIPW</sequence>
<accession>A0AA88UMM2</accession>
<protein>
    <recommendedName>
        <fullName evidence="1">25S rRNA (uridine-N(3))-methyltransferase BMT5-like domain-containing protein</fullName>
    </recommendedName>
</protein>
<gene>
    <name evidence="2" type="ORF">RJ640_004914</name>
</gene>
<evidence type="ECO:0000313" key="2">
    <source>
        <dbReference type="EMBL" id="KAK2986953.1"/>
    </source>
</evidence>
<feature type="domain" description="25S rRNA (uridine-N(3))-methyltransferase BMT5-like" evidence="1">
    <location>
        <begin position="72"/>
        <end position="140"/>
    </location>
</feature>
<dbReference type="PANTHER" id="PTHR11538:SF26">
    <property type="entry name" value="FERREDOXIN-FOLD ANTICODON-BINDING DOMAIN-CONTAINING PROTEIN 1"/>
    <property type="match status" value="1"/>
</dbReference>
<dbReference type="EMBL" id="JAVXUO010001020">
    <property type="protein sequence ID" value="KAK2986953.1"/>
    <property type="molecule type" value="Genomic_DNA"/>
</dbReference>
<dbReference type="PANTHER" id="PTHR11538">
    <property type="entry name" value="PHENYLALANYL-TRNA SYNTHETASE"/>
    <property type="match status" value="1"/>
</dbReference>
<dbReference type="Pfam" id="PF10354">
    <property type="entry name" value="BMT5-like"/>
    <property type="match status" value="3"/>
</dbReference>
<feature type="domain" description="25S rRNA (uridine-N(3))-methyltransferase BMT5-like" evidence="1">
    <location>
        <begin position="31"/>
        <end position="63"/>
    </location>
</feature>
<dbReference type="GO" id="GO:0070475">
    <property type="term" value="P:rRNA base methylation"/>
    <property type="evidence" value="ECO:0007669"/>
    <property type="project" value="InterPro"/>
</dbReference>
<name>A0AA88UMM2_9ASTE</name>
<dbReference type="Proteomes" id="UP001187471">
    <property type="component" value="Unassembled WGS sequence"/>
</dbReference>
<proteinExistence type="predicted"/>
<reference evidence="2" key="1">
    <citation type="submission" date="2022-12" db="EMBL/GenBank/DDBJ databases">
        <title>Draft genome assemblies for two species of Escallonia (Escalloniales).</title>
        <authorList>
            <person name="Chanderbali A."/>
            <person name="Dervinis C."/>
            <person name="Anghel I."/>
            <person name="Soltis D."/>
            <person name="Soltis P."/>
            <person name="Zapata F."/>
        </authorList>
    </citation>
    <scope>NUCLEOTIDE SEQUENCE</scope>
    <source>
        <strain evidence="2">UCBG92.1500</strain>
        <tissue evidence="2">Leaf</tissue>
    </source>
</reference>
<organism evidence="2 3">
    <name type="scientific">Escallonia rubra</name>
    <dbReference type="NCBI Taxonomy" id="112253"/>
    <lineage>
        <taxon>Eukaryota</taxon>
        <taxon>Viridiplantae</taxon>
        <taxon>Streptophyta</taxon>
        <taxon>Embryophyta</taxon>
        <taxon>Tracheophyta</taxon>
        <taxon>Spermatophyta</taxon>
        <taxon>Magnoliopsida</taxon>
        <taxon>eudicotyledons</taxon>
        <taxon>Gunneridae</taxon>
        <taxon>Pentapetalae</taxon>
        <taxon>asterids</taxon>
        <taxon>campanulids</taxon>
        <taxon>Escalloniales</taxon>
        <taxon>Escalloniaceae</taxon>
        <taxon>Escallonia</taxon>
    </lineage>
</organism>
<evidence type="ECO:0000313" key="3">
    <source>
        <dbReference type="Proteomes" id="UP001187471"/>
    </source>
</evidence>
<dbReference type="GO" id="GO:0005737">
    <property type="term" value="C:cytoplasm"/>
    <property type="evidence" value="ECO:0007669"/>
    <property type="project" value="TreeGrafter"/>
</dbReference>
<feature type="non-terminal residue" evidence="2">
    <location>
        <position position="398"/>
    </location>
</feature>
<keyword evidence="3" id="KW-1185">Reference proteome</keyword>
<evidence type="ECO:0000259" key="1">
    <source>
        <dbReference type="Pfam" id="PF10354"/>
    </source>
</evidence>
<dbReference type="InterPro" id="IPR019446">
    <property type="entry name" value="BMT5-like"/>
</dbReference>
<comment type="caution">
    <text evidence="2">The sequence shown here is derived from an EMBL/GenBank/DDBJ whole genome shotgun (WGS) entry which is preliminary data.</text>
</comment>